<name>A0ABR0SVZ5_9HYPO</name>
<keyword evidence="4 5" id="KW-0472">Membrane</keyword>
<dbReference type="PANTHER" id="PTHR23502">
    <property type="entry name" value="MAJOR FACILITATOR SUPERFAMILY"/>
    <property type="match status" value="1"/>
</dbReference>
<feature type="transmembrane region" description="Helical" evidence="5">
    <location>
        <begin position="227"/>
        <end position="247"/>
    </location>
</feature>
<dbReference type="InterPro" id="IPR020846">
    <property type="entry name" value="MFS_dom"/>
</dbReference>
<dbReference type="InterPro" id="IPR036259">
    <property type="entry name" value="MFS_trans_sf"/>
</dbReference>
<comment type="subcellular location">
    <subcellularLocation>
        <location evidence="1">Membrane</location>
        <topology evidence="1">Multi-pass membrane protein</topology>
    </subcellularLocation>
</comment>
<evidence type="ECO:0000256" key="2">
    <source>
        <dbReference type="ARBA" id="ARBA00022692"/>
    </source>
</evidence>
<dbReference type="PROSITE" id="PS50850">
    <property type="entry name" value="MFS"/>
    <property type="match status" value="1"/>
</dbReference>
<dbReference type="Pfam" id="PF07690">
    <property type="entry name" value="MFS_1"/>
    <property type="match status" value="1"/>
</dbReference>
<feature type="transmembrane region" description="Helical" evidence="5">
    <location>
        <begin position="110"/>
        <end position="131"/>
    </location>
</feature>
<feature type="transmembrane region" description="Helical" evidence="5">
    <location>
        <begin position="138"/>
        <end position="155"/>
    </location>
</feature>
<feature type="transmembrane region" description="Helical" evidence="5">
    <location>
        <begin position="483"/>
        <end position="503"/>
    </location>
</feature>
<evidence type="ECO:0000313" key="7">
    <source>
        <dbReference type="EMBL" id="KAK5996299.1"/>
    </source>
</evidence>
<gene>
    <name evidence="7" type="ORF">PT974_03054</name>
</gene>
<feature type="transmembrane region" description="Helical" evidence="5">
    <location>
        <begin position="413"/>
        <end position="440"/>
    </location>
</feature>
<evidence type="ECO:0000259" key="6">
    <source>
        <dbReference type="PROSITE" id="PS50850"/>
    </source>
</evidence>
<sequence>MEAKKSFQETALSPGDNSAMLARGHVRHTQIQASHLYRKDENGNVQTRVLIPRPTNDPKDPLTWSPWRKHMAFASISFYVWLSNYGVSAVTPGFEGIIEEFGVTANQCSYLVTLQLLLLGLGNLFWIPLSLKYGKRPICIISSALFFATFIWSAVAKSYGSLLASRIVSGFAGSVSEVMAPAVVADVYFLHERATMTGIATFMIGGGSALGGIFGGLVVNASSDWRWIFWMCSIMTGTCFVSLVLCYQETNFARPPETEGGDDTDVEHEVIKSTYSFTQAFNMFAWHDRETSLWLYFVRPLPLLLYPAIFWAAVSYGVTLGWVACQSTANATFFPALYHFSPLGVGNLYVANVIGAVLGCIYSGPICDWVVGIITKRNGGYFKPEYRLYLMIPPSILGPVGLLMWGFGLHYSLHWSVAAVGSGISYAMLCIVPNIGLTYIIDAYRPVAGEAITSLTAFKNTVAFGLGFATFPWLHKSGPARVAGYQTLIEGLVFLTTVPLFIYGERLRRWCSQFDI</sequence>
<proteinExistence type="predicted"/>
<feature type="transmembrane region" description="Helical" evidence="5">
    <location>
        <begin position="202"/>
        <end position="221"/>
    </location>
</feature>
<evidence type="ECO:0000256" key="4">
    <source>
        <dbReference type="ARBA" id="ARBA00023136"/>
    </source>
</evidence>
<dbReference type="Proteomes" id="UP001338125">
    <property type="component" value="Unassembled WGS sequence"/>
</dbReference>
<accession>A0ABR0SVZ5</accession>
<keyword evidence="2 5" id="KW-0812">Transmembrane</keyword>
<protein>
    <submittedName>
        <fullName evidence="7">MFS transporter cpaT-like protein</fullName>
    </submittedName>
</protein>
<feature type="transmembrane region" description="Helical" evidence="5">
    <location>
        <begin position="167"/>
        <end position="190"/>
    </location>
</feature>
<dbReference type="EMBL" id="JAVFKD010000003">
    <property type="protein sequence ID" value="KAK5996299.1"/>
    <property type="molecule type" value="Genomic_DNA"/>
</dbReference>
<feature type="domain" description="Major facilitator superfamily (MFS) profile" evidence="6">
    <location>
        <begin position="72"/>
        <end position="516"/>
    </location>
</feature>
<dbReference type="PANTHER" id="PTHR23502:SF34">
    <property type="entry name" value="PROTEIN HOL1"/>
    <property type="match status" value="1"/>
</dbReference>
<evidence type="ECO:0000256" key="3">
    <source>
        <dbReference type="ARBA" id="ARBA00022989"/>
    </source>
</evidence>
<dbReference type="SUPFAM" id="SSF103473">
    <property type="entry name" value="MFS general substrate transporter"/>
    <property type="match status" value="1"/>
</dbReference>
<feature type="transmembrane region" description="Helical" evidence="5">
    <location>
        <begin position="349"/>
        <end position="374"/>
    </location>
</feature>
<organism evidence="7 8">
    <name type="scientific">Cladobotryum mycophilum</name>
    <dbReference type="NCBI Taxonomy" id="491253"/>
    <lineage>
        <taxon>Eukaryota</taxon>
        <taxon>Fungi</taxon>
        <taxon>Dikarya</taxon>
        <taxon>Ascomycota</taxon>
        <taxon>Pezizomycotina</taxon>
        <taxon>Sordariomycetes</taxon>
        <taxon>Hypocreomycetidae</taxon>
        <taxon>Hypocreales</taxon>
        <taxon>Hypocreaceae</taxon>
        <taxon>Cladobotryum</taxon>
    </lineage>
</organism>
<comment type="caution">
    <text evidence="7">The sequence shown here is derived from an EMBL/GenBank/DDBJ whole genome shotgun (WGS) entry which is preliminary data.</text>
</comment>
<dbReference type="InterPro" id="IPR011701">
    <property type="entry name" value="MFS"/>
</dbReference>
<feature type="transmembrane region" description="Helical" evidence="5">
    <location>
        <begin position="303"/>
        <end position="329"/>
    </location>
</feature>
<keyword evidence="3 5" id="KW-1133">Transmembrane helix</keyword>
<evidence type="ECO:0000256" key="1">
    <source>
        <dbReference type="ARBA" id="ARBA00004141"/>
    </source>
</evidence>
<feature type="transmembrane region" description="Helical" evidence="5">
    <location>
        <begin position="386"/>
        <end position="407"/>
    </location>
</feature>
<evidence type="ECO:0000256" key="5">
    <source>
        <dbReference type="SAM" id="Phobius"/>
    </source>
</evidence>
<dbReference type="Gene3D" id="1.20.1250.20">
    <property type="entry name" value="MFS general substrate transporter like domains"/>
    <property type="match status" value="1"/>
</dbReference>
<feature type="transmembrane region" description="Helical" evidence="5">
    <location>
        <begin position="452"/>
        <end position="471"/>
    </location>
</feature>
<keyword evidence="8" id="KW-1185">Reference proteome</keyword>
<reference evidence="7 8" key="1">
    <citation type="submission" date="2024-01" db="EMBL/GenBank/DDBJ databases">
        <title>Complete genome of Cladobotryum mycophilum ATHUM6906.</title>
        <authorList>
            <person name="Christinaki A.C."/>
            <person name="Myridakis A.I."/>
            <person name="Kouvelis V.N."/>
        </authorList>
    </citation>
    <scope>NUCLEOTIDE SEQUENCE [LARGE SCALE GENOMIC DNA]</scope>
    <source>
        <strain evidence="7 8">ATHUM6906</strain>
    </source>
</reference>
<feature type="transmembrane region" description="Helical" evidence="5">
    <location>
        <begin position="71"/>
        <end position="90"/>
    </location>
</feature>
<evidence type="ECO:0000313" key="8">
    <source>
        <dbReference type="Proteomes" id="UP001338125"/>
    </source>
</evidence>